<dbReference type="EMBL" id="QGKU01000060">
    <property type="protein sequence ID" value="PWR01172.1"/>
    <property type="molecule type" value="Genomic_DNA"/>
</dbReference>
<keyword evidence="2" id="KW-1185">Reference proteome</keyword>
<dbReference type="InterPro" id="IPR009211">
    <property type="entry name" value="TagJ"/>
</dbReference>
<dbReference type="AlphaFoldDB" id="A0A2V2L748"/>
<name>A0A2V2L748_9RHOB</name>
<organism evidence="1 2">
    <name type="scientific">Meridianimarinicoccus roseus</name>
    <dbReference type="NCBI Taxonomy" id="2072018"/>
    <lineage>
        <taxon>Bacteria</taxon>
        <taxon>Pseudomonadati</taxon>
        <taxon>Pseudomonadota</taxon>
        <taxon>Alphaproteobacteria</taxon>
        <taxon>Rhodobacterales</taxon>
        <taxon>Paracoccaceae</taxon>
        <taxon>Meridianimarinicoccus</taxon>
    </lineage>
</organism>
<proteinExistence type="predicted"/>
<evidence type="ECO:0000313" key="1">
    <source>
        <dbReference type="EMBL" id="PWR01172.1"/>
    </source>
</evidence>
<gene>
    <name evidence="1" type="ORF">DKT77_18620</name>
</gene>
<dbReference type="RefSeq" id="WP_109813156.1">
    <property type="nucleotide sequence ID" value="NZ_QGKU01000060.1"/>
</dbReference>
<dbReference type="Pfam" id="PF14559">
    <property type="entry name" value="TPR_19"/>
    <property type="match status" value="1"/>
</dbReference>
<protein>
    <submittedName>
        <fullName evidence="1">Virulence protein SciE type</fullName>
    </submittedName>
</protein>
<dbReference type="Pfam" id="PF07024">
    <property type="entry name" value="ImpE"/>
    <property type="match status" value="1"/>
</dbReference>
<comment type="caution">
    <text evidence="1">The sequence shown here is derived from an EMBL/GenBank/DDBJ whole genome shotgun (WGS) entry which is preliminary data.</text>
</comment>
<dbReference type="InterPro" id="IPR011990">
    <property type="entry name" value="TPR-like_helical_dom_sf"/>
</dbReference>
<evidence type="ECO:0000313" key="2">
    <source>
        <dbReference type="Proteomes" id="UP000245680"/>
    </source>
</evidence>
<sequence>MAVDPVELLKANDVDGALKALQDKIRADPSNAALRIFLFQLLCVTGDWKRAVTQLKLSAELDALAVPMAQTYREAIVCEVFREKVFAGEKEPLIFGEPQQWVAILIESLKALAAGKPEVAAELRDKAFDMAPTTPGEADGQRFDWIADADMRLGPVLEIIVNGKYFWMPFNAIDLLKIEEPADLRDAVWTAATVKLRNGGECVGLIPTRYPGTGTDPDGATRLSRATHWADAGADTFIGTGQRLLATDQGDLALMDMRSVRMDPVPALEETAGDG</sequence>
<dbReference type="OrthoDB" id="5416084at2"/>
<dbReference type="Gene3D" id="1.25.40.10">
    <property type="entry name" value="Tetratricopeptide repeat domain"/>
    <property type="match status" value="1"/>
</dbReference>
<dbReference type="SUPFAM" id="SSF144059">
    <property type="entry name" value="ImpE-like"/>
    <property type="match status" value="1"/>
</dbReference>
<accession>A0A2V2L748</accession>
<dbReference type="PIRSF" id="PIRSF029288">
    <property type="entry name" value="SciE_ImpE"/>
    <property type="match status" value="1"/>
</dbReference>
<reference evidence="1 2" key="1">
    <citation type="submission" date="2018-05" db="EMBL/GenBank/DDBJ databases">
        <title>Rhodobacteraceae gen. nov., sp. nov. isolated from sea water.</title>
        <authorList>
            <person name="Ren Y."/>
        </authorList>
    </citation>
    <scope>NUCLEOTIDE SEQUENCE [LARGE SCALE GENOMIC DNA]</scope>
    <source>
        <strain evidence="1 2">TG-679</strain>
    </source>
</reference>
<dbReference type="Proteomes" id="UP000245680">
    <property type="component" value="Unassembled WGS sequence"/>
</dbReference>